<dbReference type="Proteomes" id="UP001146793">
    <property type="component" value="Unassembled WGS sequence"/>
</dbReference>
<gene>
    <name evidence="2" type="ORF">M0812_09827</name>
</gene>
<organism evidence="2 3">
    <name type="scientific">Anaeramoeba flamelloides</name>
    <dbReference type="NCBI Taxonomy" id="1746091"/>
    <lineage>
        <taxon>Eukaryota</taxon>
        <taxon>Metamonada</taxon>
        <taxon>Anaeramoebidae</taxon>
        <taxon>Anaeramoeba</taxon>
    </lineage>
</organism>
<evidence type="ECO:0000256" key="1">
    <source>
        <dbReference type="SAM" id="MobiDB-lite"/>
    </source>
</evidence>
<proteinExistence type="predicted"/>
<evidence type="ECO:0000313" key="2">
    <source>
        <dbReference type="EMBL" id="KAJ3443978.1"/>
    </source>
</evidence>
<dbReference type="EMBL" id="JANTQA010000023">
    <property type="protein sequence ID" value="KAJ3443978.1"/>
    <property type="molecule type" value="Genomic_DNA"/>
</dbReference>
<evidence type="ECO:0000313" key="3">
    <source>
        <dbReference type="Proteomes" id="UP001146793"/>
    </source>
</evidence>
<name>A0AAV7ZPM4_9EUKA</name>
<sequence length="1087" mass="129256">MDPSLQEIKLVLFKNKNLRLSKYTRSILRYPFIALQDKSKKMQFYWLSKNSDGIEMLELPRLKLGRVTSPLFNIYHGIPHFLCLTTKLTIQIIRFQCNNSLIPFTEIKTEEEISHKLKFSYPTELNSIHNNLTVKRIKINLKKSLKKKMNSDFKNKNYDQGDDSNNENKNYNKEEDDFEEIYSLELYSFKGNLNNNSILCFINFQYLVEVKIELDGLTFVGNTLNLLTNNENEKILQIVINAKYVYVMINNGNECIIWDFDTFQQIGVVKFENKKLNSQFEKFSVSKDNLQIISCYTDGQLILVGLDQFFCKNQKKQKYSDQNIIKSKNKDKGNRNGDQKKNYLEKTNVFYKNWHERNLIKSQNNLISHWYENDFLNSNINCEWKWKKKTFHNSKYNGFAIKKKERNNLISIFNTSNLFNKDLWSNLIDWNSTKNDSENKERIKILSINFLNSYIIIEYLKIINQEIIVVNNIGDNSSTSTSNGSINNSKNPHKKKTLLFLERNTNKTSTIDLDFKLLLFTSFDGMYVLNNDSINIIINKLKPIHIIENYFLENQIEKAKELTKLNNWKFSKSKFNIIKFGINICDSNYLITNFQKLELNKKLIFLDTFLQILQNETKVNTNMKNATYYYFILKILNYLIKEILDLIIQKILDSNNHRIKKRYKKKLVNFQGEYLFISFFGLNEKKLIISLHSYHSLLMNFRNYFFQFEKLFDNESQIIVKTSKKIKTMFKKIKHISLNNLIQKYLLKGQISFLISYLNLHHLNLFKKYNLKFNRNPNHGLILIEHVAFQLIEQFSSNNQFSKSLKLLQNLGQGELEKIKIFTFFTLKNEIRNSLIKILIDYKKITKLEINIINIFQFFEKNFEKFEITKSINFKNYYFNNNGTDNGNGNGNDNDKKKKRNKKIEKIIINKKNKFSKYGFRLNWFINTSCATLLRISLELDTNFNHKKLLKYDFKKFWLNSLNYYLIHNDLNNLLIWINSVPTGIILKNYILINKLLNFTNTYLQKMFLINLTKSRKNLLKLNSNDNDVAFLYDNKNILNTLAYNELLFQSNIVNILNNNLLNNFINFLIKNNYWKILLTFLLKMKN</sequence>
<dbReference type="AlphaFoldDB" id="A0AAV7ZPM4"/>
<comment type="caution">
    <text evidence="2">The sequence shown here is derived from an EMBL/GenBank/DDBJ whole genome shotgun (WGS) entry which is preliminary data.</text>
</comment>
<accession>A0AAV7ZPM4</accession>
<reference evidence="2" key="1">
    <citation type="submission" date="2022-08" db="EMBL/GenBank/DDBJ databases">
        <title>Novel sulphate-reducing endosymbionts in the free-living metamonad Anaeramoeba.</title>
        <authorList>
            <person name="Jerlstrom-Hultqvist J."/>
            <person name="Cepicka I."/>
            <person name="Gallot-Lavallee L."/>
            <person name="Salas-Leiva D."/>
            <person name="Curtis B.A."/>
            <person name="Zahonova K."/>
            <person name="Pipaliya S."/>
            <person name="Dacks J."/>
            <person name="Roger A.J."/>
        </authorList>
    </citation>
    <scope>NUCLEOTIDE SEQUENCE</scope>
    <source>
        <strain evidence="2">Busselton2</strain>
    </source>
</reference>
<protein>
    <submittedName>
        <fullName evidence="2">Uncharacterized protein</fullName>
    </submittedName>
</protein>
<feature type="region of interest" description="Disordered" evidence="1">
    <location>
        <begin position="152"/>
        <end position="171"/>
    </location>
</feature>